<dbReference type="EMBL" id="AHHD01000095">
    <property type="protein sequence ID" value="EKG20129.1"/>
    <property type="molecule type" value="Genomic_DNA"/>
</dbReference>
<name>K2SCJ9_MACPH</name>
<dbReference type="InParanoid" id="K2SCJ9"/>
<accession>K2SCJ9</accession>
<dbReference type="Proteomes" id="UP000007129">
    <property type="component" value="Unassembled WGS sequence"/>
</dbReference>
<protein>
    <submittedName>
        <fullName evidence="1">Uncharacterized protein</fullName>
    </submittedName>
</protein>
<dbReference type="VEuPathDB" id="FungiDB:MPH_02574"/>
<gene>
    <name evidence="1" type="ORF">MPH_02574</name>
</gene>
<proteinExistence type="predicted"/>
<evidence type="ECO:0000313" key="2">
    <source>
        <dbReference type="Proteomes" id="UP000007129"/>
    </source>
</evidence>
<comment type="caution">
    <text evidence="1">The sequence shown here is derived from an EMBL/GenBank/DDBJ whole genome shotgun (WGS) entry which is preliminary data.</text>
</comment>
<dbReference type="AlphaFoldDB" id="K2SCJ9"/>
<dbReference type="HOGENOM" id="CLU_1428265_0_0_1"/>
<reference evidence="1 2" key="1">
    <citation type="journal article" date="2012" name="BMC Genomics">
        <title>Tools to kill: Genome of one of the most destructive plant pathogenic fungi Macrophomina phaseolina.</title>
        <authorList>
            <person name="Islam M.S."/>
            <person name="Haque M.S."/>
            <person name="Islam M.M."/>
            <person name="Emdad E.M."/>
            <person name="Halim A."/>
            <person name="Hossen Q.M.M."/>
            <person name="Hossain M.Z."/>
            <person name="Ahmed B."/>
            <person name="Rahim S."/>
            <person name="Rahman M.S."/>
            <person name="Alam M.M."/>
            <person name="Hou S."/>
            <person name="Wan X."/>
            <person name="Saito J.A."/>
            <person name="Alam M."/>
        </authorList>
    </citation>
    <scope>NUCLEOTIDE SEQUENCE [LARGE SCALE GENOMIC DNA]</scope>
    <source>
        <strain evidence="1 2">MS6</strain>
    </source>
</reference>
<organism evidence="1 2">
    <name type="scientific">Macrophomina phaseolina (strain MS6)</name>
    <name type="common">Charcoal rot fungus</name>
    <dbReference type="NCBI Taxonomy" id="1126212"/>
    <lineage>
        <taxon>Eukaryota</taxon>
        <taxon>Fungi</taxon>
        <taxon>Dikarya</taxon>
        <taxon>Ascomycota</taxon>
        <taxon>Pezizomycotina</taxon>
        <taxon>Dothideomycetes</taxon>
        <taxon>Dothideomycetes incertae sedis</taxon>
        <taxon>Botryosphaeriales</taxon>
        <taxon>Botryosphaeriaceae</taxon>
        <taxon>Macrophomina</taxon>
    </lineage>
</organism>
<evidence type="ECO:0000313" key="1">
    <source>
        <dbReference type="EMBL" id="EKG20129.1"/>
    </source>
</evidence>
<sequence>MHARRVPAPHQWRAASSATARSYFSCFLGPFAAVFELQGGQTTALAVRLQVFACSRLMFCLVSSPTRLHCVGASGAYWDSFRHLDPRNGSTGKSLLHSIPGLILPAGRYSEFSLSGFGLFGSGNASHIPYSPFLSNIPRGMGPIFNWWSLHITYITYNGTGTSQGANTSYIPISMRLVLSNTLVRHLHHA</sequence>